<organism evidence="2 3">
    <name type="scientific">Chionoecetes opilio</name>
    <name type="common">Atlantic snow crab</name>
    <name type="synonym">Cancer opilio</name>
    <dbReference type="NCBI Taxonomy" id="41210"/>
    <lineage>
        <taxon>Eukaryota</taxon>
        <taxon>Metazoa</taxon>
        <taxon>Ecdysozoa</taxon>
        <taxon>Arthropoda</taxon>
        <taxon>Crustacea</taxon>
        <taxon>Multicrustacea</taxon>
        <taxon>Malacostraca</taxon>
        <taxon>Eumalacostraca</taxon>
        <taxon>Eucarida</taxon>
        <taxon>Decapoda</taxon>
        <taxon>Pleocyemata</taxon>
        <taxon>Brachyura</taxon>
        <taxon>Eubrachyura</taxon>
        <taxon>Majoidea</taxon>
        <taxon>Majidae</taxon>
        <taxon>Chionoecetes</taxon>
    </lineage>
</organism>
<dbReference type="AlphaFoldDB" id="A0A8J4YQ18"/>
<feature type="compositionally biased region" description="Polar residues" evidence="1">
    <location>
        <begin position="149"/>
        <end position="159"/>
    </location>
</feature>
<proteinExistence type="predicted"/>
<comment type="caution">
    <text evidence="2">The sequence shown here is derived from an EMBL/GenBank/DDBJ whole genome shotgun (WGS) entry which is preliminary data.</text>
</comment>
<evidence type="ECO:0000313" key="3">
    <source>
        <dbReference type="Proteomes" id="UP000770661"/>
    </source>
</evidence>
<feature type="compositionally biased region" description="Polar residues" evidence="1">
    <location>
        <begin position="111"/>
        <end position="126"/>
    </location>
</feature>
<dbReference type="Proteomes" id="UP000770661">
    <property type="component" value="Unassembled WGS sequence"/>
</dbReference>
<gene>
    <name evidence="2" type="ORF">GWK47_040656</name>
</gene>
<dbReference type="EMBL" id="JACEEZ010006982">
    <property type="protein sequence ID" value="KAG0724385.1"/>
    <property type="molecule type" value="Genomic_DNA"/>
</dbReference>
<evidence type="ECO:0000313" key="2">
    <source>
        <dbReference type="EMBL" id="KAG0724385.1"/>
    </source>
</evidence>
<name>A0A8J4YQ18_CHIOP</name>
<keyword evidence="3" id="KW-1185">Reference proteome</keyword>
<accession>A0A8J4YQ18</accession>
<protein>
    <submittedName>
        <fullName evidence="2">Uncharacterized protein</fullName>
    </submittedName>
</protein>
<evidence type="ECO:0000256" key="1">
    <source>
        <dbReference type="SAM" id="MobiDB-lite"/>
    </source>
</evidence>
<reference evidence="2" key="1">
    <citation type="submission" date="2020-07" db="EMBL/GenBank/DDBJ databases">
        <title>The High-quality genome of the commercially important snow crab, Chionoecetes opilio.</title>
        <authorList>
            <person name="Jeong J.-H."/>
            <person name="Ryu S."/>
        </authorList>
    </citation>
    <scope>NUCLEOTIDE SEQUENCE</scope>
    <source>
        <strain evidence="2">MADBK_172401_WGS</strain>
        <tissue evidence="2">Digestive gland</tissue>
    </source>
</reference>
<sequence>MLGEPWVCGRLTQRHRQGCRSHHSHLYCPALVPFTRARSSGGCLGCDGVNEIESVGGASCRARKNSSARVSDASSTPPPPPLPLQPSSDIAPRNKSPNVEPDNDPTHTPEHNTNCLMSRGTNTNPATPRYCPNNPKPWRNTTSHKLKTNYKTPTTTHKQ</sequence>
<feature type="region of interest" description="Disordered" evidence="1">
    <location>
        <begin position="61"/>
        <end position="159"/>
    </location>
</feature>